<sequence>MILHPSGKRLVRKAVTLGIGLVGGLVALIVGAPLPWLIGAQLALCLVALSGIQILGGAPEWPQKSRSLFFPVLGVMIGAAFSADILREIPGWWPALIAVTLFLLVAQAVVYLLFRHVGGYDRATAFFSSFPGGFVEAAVLGREAGAIERLVTLQHFLRVSLIVLLMPLIFWALSGHRVGSAAGLPTSDVNLTLGSATLLVAAGLIGSFIGPWLRFPAPEVSGPLSVSAVFHSAGLIEGSIPPIMLSLTQLVIGTSLGVGFVGIAGREFMRGVGLALAAFALVLGLAACSAWLIAPALETPKEAIILAFVPGGLAEMSLIALTLNLSVPFVILIHFYRILFTLGVIPQLARRVIDRSGA</sequence>
<protein>
    <recommendedName>
        <fullName evidence="4">Ammonia monooxygenase</fullName>
    </recommendedName>
</protein>
<dbReference type="AlphaFoldDB" id="L0NDF3"/>
<dbReference type="KEGG" id="rht:NT26_0613"/>
<dbReference type="Pfam" id="PF05145">
    <property type="entry name" value="AbrB"/>
    <property type="match status" value="1"/>
</dbReference>
<keyword evidence="1" id="KW-1133">Transmembrane helix</keyword>
<feature type="transmembrane region" description="Helical" evidence="1">
    <location>
        <begin position="36"/>
        <end position="56"/>
    </location>
</feature>
<feature type="transmembrane region" description="Helical" evidence="1">
    <location>
        <begin position="68"/>
        <end position="86"/>
    </location>
</feature>
<feature type="transmembrane region" description="Helical" evidence="1">
    <location>
        <begin position="271"/>
        <end position="294"/>
    </location>
</feature>
<dbReference type="PIRSF" id="PIRSF038991">
    <property type="entry name" value="Protein_AbrB"/>
    <property type="match status" value="1"/>
</dbReference>
<dbReference type="STRING" id="1125847.NT26_0613"/>
<feature type="transmembrane region" description="Helical" evidence="1">
    <location>
        <begin position="329"/>
        <end position="349"/>
    </location>
</feature>
<dbReference type="NCBIfam" id="TIGR03082">
    <property type="entry name" value="Gneg_AbrB_dup"/>
    <property type="match status" value="2"/>
</dbReference>
<organism evidence="2 3">
    <name type="scientific">Pseudorhizobium banfieldiae</name>
    <dbReference type="NCBI Taxonomy" id="1125847"/>
    <lineage>
        <taxon>Bacteria</taxon>
        <taxon>Pseudomonadati</taxon>
        <taxon>Pseudomonadota</taxon>
        <taxon>Alphaproteobacteria</taxon>
        <taxon>Hyphomicrobiales</taxon>
        <taxon>Rhizobiaceae</taxon>
        <taxon>Rhizobium/Agrobacterium group</taxon>
        <taxon>Pseudorhizobium</taxon>
    </lineage>
</organism>
<evidence type="ECO:0000313" key="2">
    <source>
        <dbReference type="EMBL" id="CCF18337.1"/>
    </source>
</evidence>
<dbReference type="GO" id="GO:0016020">
    <property type="term" value="C:membrane"/>
    <property type="evidence" value="ECO:0007669"/>
    <property type="project" value="InterPro"/>
</dbReference>
<dbReference type="GO" id="GO:0010468">
    <property type="term" value="P:regulation of gene expression"/>
    <property type="evidence" value="ECO:0007669"/>
    <property type="project" value="InterPro"/>
</dbReference>
<dbReference type="PANTHER" id="PTHR38457">
    <property type="entry name" value="REGULATOR ABRB-RELATED"/>
    <property type="match status" value="1"/>
</dbReference>
<dbReference type="EMBL" id="FO082820">
    <property type="protein sequence ID" value="CCF18337.1"/>
    <property type="molecule type" value="Genomic_DNA"/>
</dbReference>
<feature type="transmembrane region" description="Helical" evidence="1">
    <location>
        <begin position="156"/>
        <end position="173"/>
    </location>
</feature>
<accession>L0NDF3</accession>
<keyword evidence="1" id="KW-0812">Transmembrane</keyword>
<name>L0NDF3_9HYPH</name>
<dbReference type="InterPro" id="IPR007820">
    <property type="entry name" value="AbrB_fam"/>
</dbReference>
<dbReference type="OrthoDB" id="7157734at2"/>
<feature type="transmembrane region" description="Helical" evidence="1">
    <location>
        <begin position="193"/>
        <end position="213"/>
    </location>
</feature>
<evidence type="ECO:0000256" key="1">
    <source>
        <dbReference type="SAM" id="Phobius"/>
    </source>
</evidence>
<evidence type="ECO:0000313" key="3">
    <source>
        <dbReference type="Proteomes" id="UP000010792"/>
    </source>
</evidence>
<dbReference type="RefSeq" id="WP_052637291.1">
    <property type="nucleotide sequence ID" value="NZ_FO082820.1"/>
</dbReference>
<keyword evidence="1" id="KW-0472">Membrane</keyword>
<dbReference type="PANTHER" id="PTHR38457:SF1">
    <property type="entry name" value="REGULATOR ABRB-RELATED"/>
    <property type="match status" value="1"/>
</dbReference>
<keyword evidence="3" id="KW-1185">Reference proteome</keyword>
<proteinExistence type="predicted"/>
<dbReference type="InterPro" id="IPR017516">
    <property type="entry name" value="AbrB_dup"/>
</dbReference>
<gene>
    <name evidence="2" type="ORF">NT26_0613</name>
</gene>
<feature type="transmembrane region" description="Helical" evidence="1">
    <location>
        <begin position="92"/>
        <end position="114"/>
    </location>
</feature>
<feature type="transmembrane region" description="Helical" evidence="1">
    <location>
        <begin position="243"/>
        <end position="265"/>
    </location>
</feature>
<dbReference type="Proteomes" id="UP000010792">
    <property type="component" value="Chromosome"/>
</dbReference>
<feature type="transmembrane region" description="Helical" evidence="1">
    <location>
        <begin position="12"/>
        <end position="30"/>
    </location>
</feature>
<reference evidence="2 3" key="1">
    <citation type="journal article" date="2013" name="Genome Biol. Evol.">
        <title>Life in an arsenic-containing gold mine: genome and physiology of the autotrophic arsenite-oxidizing bacterium rhizobium sp. NT-26.</title>
        <authorList>
            <person name="Andres J."/>
            <person name="Arsene-Ploetze F."/>
            <person name="Barbe V."/>
            <person name="Brochier-Armanet C."/>
            <person name="Cleiss-Arnold J."/>
            <person name="Coppee J.Y."/>
            <person name="Dillies M.A."/>
            <person name="Geist"/>
            <person name="L"/>
            <person name="Joublin A."/>
            <person name="Koechler S."/>
            <person name="Lassalle F."/>
            <person name="Marchal M."/>
            <person name="Medigue C."/>
            <person name="Muller D."/>
            <person name="Nesme X."/>
            <person name="Plewniak F."/>
            <person name="Proux C."/>
            <person name="Ramirez-Bahena M.H."/>
            <person name="Schenowitz C."/>
            <person name="Sismeiro O."/>
            <person name="Vallenet D."/>
            <person name="Santini J.M."/>
            <person name="Bertin P.N."/>
        </authorList>
    </citation>
    <scope>NUCLEOTIDE SEQUENCE [LARGE SCALE GENOMIC DNA]</scope>
    <source>
        <strain evidence="2 3">NT-26</strain>
    </source>
</reference>
<evidence type="ECO:0008006" key="4">
    <source>
        <dbReference type="Google" id="ProtNLM"/>
    </source>
</evidence>